<dbReference type="Pfam" id="PF00355">
    <property type="entry name" value="Rieske"/>
    <property type="match status" value="1"/>
</dbReference>
<evidence type="ECO:0000313" key="8">
    <source>
        <dbReference type="EMBL" id="KAB7741637.1"/>
    </source>
</evidence>
<dbReference type="InterPro" id="IPR017941">
    <property type="entry name" value="Rieske_2Fe-2S"/>
</dbReference>
<dbReference type="PANTHER" id="PTHR21266">
    <property type="entry name" value="IRON-SULFUR DOMAIN CONTAINING PROTEIN"/>
    <property type="match status" value="1"/>
</dbReference>
<accession>A0A6N6VLN1</accession>
<feature type="domain" description="Rieske" evidence="7">
    <location>
        <begin position="27"/>
        <end position="140"/>
    </location>
</feature>
<dbReference type="GO" id="GO:0046872">
    <property type="term" value="F:metal ion binding"/>
    <property type="evidence" value="ECO:0007669"/>
    <property type="project" value="UniProtKB-KW"/>
</dbReference>
<dbReference type="SUPFAM" id="SSF50022">
    <property type="entry name" value="ISP domain"/>
    <property type="match status" value="1"/>
</dbReference>
<evidence type="ECO:0000256" key="3">
    <source>
        <dbReference type="ARBA" id="ARBA00023002"/>
    </source>
</evidence>
<dbReference type="GO" id="GO:0016491">
    <property type="term" value="F:oxidoreductase activity"/>
    <property type="evidence" value="ECO:0007669"/>
    <property type="project" value="UniProtKB-KW"/>
</dbReference>
<dbReference type="GO" id="GO:0051537">
    <property type="term" value="F:2 iron, 2 sulfur cluster binding"/>
    <property type="evidence" value="ECO:0007669"/>
    <property type="project" value="UniProtKB-KW"/>
</dbReference>
<evidence type="ECO:0000256" key="6">
    <source>
        <dbReference type="SAM" id="MobiDB-lite"/>
    </source>
</evidence>
<comment type="caution">
    <text evidence="8">The sequence shown here is derived from an EMBL/GenBank/DDBJ whole genome shotgun (WGS) entry which is preliminary data.</text>
</comment>
<protein>
    <submittedName>
        <fullName evidence="8">Rieske 2Fe-2S domain-containing protein</fullName>
    </submittedName>
</protein>
<evidence type="ECO:0000256" key="5">
    <source>
        <dbReference type="ARBA" id="ARBA00023014"/>
    </source>
</evidence>
<keyword evidence="2" id="KW-0479">Metal-binding</keyword>
<keyword evidence="4" id="KW-0408">Iron</keyword>
<feature type="region of interest" description="Disordered" evidence="6">
    <location>
        <begin position="352"/>
        <end position="371"/>
    </location>
</feature>
<organism evidence="8 9">
    <name type="scientific">Parvibaculum sedimenti</name>
    <dbReference type="NCBI Taxonomy" id="2608632"/>
    <lineage>
        <taxon>Bacteria</taxon>
        <taxon>Pseudomonadati</taxon>
        <taxon>Pseudomonadota</taxon>
        <taxon>Alphaproteobacteria</taxon>
        <taxon>Hyphomicrobiales</taxon>
        <taxon>Parvibaculaceae</taxon>
        <taxon>Parvibaculum</taxon>
    </lineage>
</organism>
<keyword evidence="3" id="KW-0560">Oxidoreductase</keyword>
<dbReference type="InterPro" id="IPR050584">
    <property type="entry name" value="Cholesterol_7-desaturase"/>
</dbReference>
<evidence type="ECO:0000256" key="2">
    <source>
        <dbReference type="ARBA" id="ARBA00022723"/>
    </source>
</evidence>
<sequence>MARPRALCGHLYAHDLEIGLFLKDIWYFGAPGETLAPGAMIHKVLLGEPILIGRDEAGEPFALRDICPHRGVPLSAGKLYDAKSSGCGHTAVECPYHGWKFGTDGHCAEIPSLVPGQDIEVSRIRVRHYPVREVQGNIWIYIADDKRADLAPAGEPPLMPGFDADQRPNIREKMTFSCHIDHAVIGLMDPAHGPFVHRSWYWRTQKSIHEKAKAFAPAELGFAMVEHAPSSNSFAYKILGGAPRTEISFRLPGIRIERITAGRHRVTGLTCVTPVDEKTTEITQSFYWTMPLLTMLKPVLRPFMRAFLDQDRAMVDLQQEGLRFDPRLMLINDSDVQAKWYHRLKTEWQEAGEQGRPFENPVKPTTLRWRS</sequence>
<evidence type="ECO:0000256" key="4">
    <source>
        <dbReference type="ARBA" id="ARBA00023004"/>
    </source>
</evidence>
<dbReference type="PANTHER" id="PTHR21266:SF60">
    <property type="entry name" value="3-KETOSTEROID-9-ALPHA-MONOOXYGENASE, OXYGENASE COMPONENT"/>
    <property type="match status" value="1"/>
</dbReference>
<dbReference type="EMBL" id="WESC01000003">
    <property type="protein sequence ID" value="KAB7741637.1"/>
    <property type="molecule type" value="Genomic_DNA"/>
</dbReference>
<dbReference type="AlphaFoldDB" id="A0A6N6VLN1"/>
<gene>
    <name evidence="8" type="ORF">F2P47_04330</name>
</gene>
<dbReference type="SUPFAM" id="SSF55961">
    <property type="entry name" value="Bet v1-like"/>
    <property type="match status" value="1"/>
</dbReference>
<keyword evidence="5" id="KW-0411">Iron-sulfur</keyword>
<proteinExistence type="predicted"/>
<keyword evidence="1" id="KW-0001">2Fe-2S</keyword>
<reference evidence="8 9" key="1">
    <citation type="submission" date="2019-09" db="EMBL/GenBank/DDBJ databases">
        <title>Parvibaculum sedimenti sp. nov., isolated from sediment.</title>
        <authorList>
            <person name="Wang Y."/>
        </authorList>
    </citation>
    <scope>NUCLEOTIDE SEQUENCE [LARGE SCALE GENOMIC DNA]</scope>
    <source>
        <strain evidence="8 9">HXT-9</strain>
    </source>
</reference>
<dbReference type="PROSITE" id="PS51296">
    <property type="entry name" value="RIESKE"/>
    <property type="match status" value="1"/>
</dbReference>
<evidence type="ECO:0000313" key="9">
    <source>
        <dbReference type="Proteomes" id="UP000468901"/>
    </source>
</evidence>
<dbReference type="Gene3D" id="3.90.380.10">
    <property type="entry name" value="Naphthalene 1,2-dioxygenase Alpha Subunit, Chain A, domain 1"/>
    <property type="match status" value="1"/>
</dbReference>
<dbReference type="Gene3D" id="2.102.10.10">
    <property type="entry name" value="Rieske [2Fe-2S] iron-sulphur domain"/>
    <property type="match status" value="1"/>
</dbReference>
<keyword evidence="9" id="KW-1185">Reference proteome</keyword>
<dbReference type="CDD" id="cd03469">
    <property type="entry name" value="Rieske_RO_Alpha_N"/>
    <property type="match status" value="1"/>
</dbReference>
<dbReference type="InterPro" id="IPR044043">
    <property type="entry name" value="VanA_C_cat"/>
</dbReference>
<dbReference type="Pfam" id="PF19112">
    <property type="entry name" value="VanA_C"/>
    <property type="match status" value="1"/>
</dbReference>
<name>A0A6N6VLN1_9HYPH</name>
<evidence type="ECO:0000256" key="1">
    <source>
        <dbReference type="ARBA" id="ARBA00022714"/>
    </source>
</evidence>
<dbReference type="Proteomes" id="UP000468901">
    <property type="component" value="Unassembled WGS sequence"/>
</dbReference>
<evidence type="ECO:0000259" key="7">
    <source>
        <dbReference type="PROSITE" id="PS51296"/>
    </source>
</evidence>
<dbReference type="InterPro" id="IPR036922">
    <property type="entry name" value="Rieske_2Fe-2S_sf"/>
</dbReference>